<dbReference type="InterPro" id="IPR010866">
    <property type="entry name" value="A-2_8-polyST"/>
</dbReference>
<evidence type="ECO:0000313" key="1">
    <source>
        <dbReference type="EMBL" id="KAB0583521.1"/>
    </source>
</evidence>
<dbReference type="Proteomes" id="UP000430120">
    <property type="component" value="Unassembled WGS sequence"/>
</dbReference>
<dbReference type="RefSeq" id="WP_170288828.1">
    <property type="nucleotide sequence ID" value="NZ_CP088081.1"/>
</dbReference>
<protein>
    <submittedName>
        <fullName evidence="1">Uncharacterized protein</fullName>
    </submittedName>
</protein>
<gene>
    <name evidence="1" type="ORF">F7Q92_07535</name>
</gene>
<comment type="caution">
    <text evidence="1">The sequence shown here is derived from an EMBL/GenBank/DDBJ whole genome shotgun (WGS) entry which is preliminary data.</text>
</comment>
<sequence length="349" mass="39064">MNVFFVASPLNYLAARRVALDFEPGSRCVLVYYRDMSPELVEAGAWDVVMPMLWPRLWPMPGRFGRVHRLVDNLEKVAAAIGPCDEIRIHSPVFEPEAINYFLRGLPKLTGARRAVGRLLPDGMDSLRRYPMGLGRLATQCLRRLRWLYDRRLVYAVFRGDRMGSDAPFVDRIYVLQGFPHPYPKEKVVELGPLVERAPDGKGSAGLSRALLLGQPLASSGFITEEERAMIAGAISQWLRDSGVQEVCYKAHPREAAVREFAQPHYRELTLSEPLEMHLAHTRYDVVCSVASTALVTARQIQGAGCRIASFGLERLSNLDDGARARMRDLLLGFGVEVHTADGRRLPAP</sequence>
<accession>A0A643FDQ0</accession>
<dbReference type="AlphaFoldDB" id="A0A643FDQ0"/>
<dbReference type="Pfam" id="PF07388">
    <property type="entry name" value="A-2_8-polyST"/>
    <property type="match status" value="1"/>
</dbReference>
<reference evidence="1 2" key="1">
    <citation type="submission" date="2019-09" db="EMBL/GenBank/DDBJ databases">
        <title>Draft genome sequences of 48 bacterial type strains from the CCUG.</title>
        <authorList>
            <person name="Tunovic T."/>
            <person name="Pineiro-Iglesias B."/>
            <person name="Unosson C."/>
            <person name="Inganas E."/>
            <person name="Ohlen M."/>
            <person name="Cardew S."/>
            <person name="Jensie-Markopoulos S."/>
            <person name="Salva-Serra F."/>
            <person name="Jaen-Luchoro D."/>
            <person name="Karlsson R."/>
            <person name="Svensson-Stadler L."/>
            <person name="Chun J."/>
            <person name="Moore E."/>
        </authorList>
    </citation>
    <scope>NUCLEOTIDE SEQUENCE [LARGE SCALE GENOMIC DNA]</scope>
    <source>
        <strain evidence="1 2">CCUG 30977</strain>
    </source>
</reference>
<keyword evidence="2" id="KW-1185">Reference proteome</keyword>
<proteinExistence type="predicted"/>
<name>A0A643FDQ0_IDEDE</name>
<evidence type="ECO:0000313" key="2">
    <source>
        <dbReference type="Proteomes" id="UP000430120"/>
    </source>
</evidence>
<dbReference type="EMBL" id="VZPB01000013">
    <property type="protein sequence ID" value="KAB0583521.1"/>
    <property type="molecule type" value="Genomic_DNA"/>
</dbReference>
<organism evidence="1 2">
    <name type="scientific">Ideonella dechloratans</name>
    <dbReference type="NCBI Taxonomy" id="36863"/>
    <lineage>
        <taxon>Bacteria</taxon>
        <taxon>Pseudomonadati</taxon>
        <taxon>Pseudomonadota</taxon>
        <taxon>Betaproteobacteria</taxon>
        <taxon>Burkholderiales</taxon>
        <taxon>Sphaerotilaceae</taxon>
        <taxon>Ideonella</taxon>
    </lineage>
</organism>